<organism evidence="2">
    <name type="scientific">Schistosoma japonicum</name>
    <name type="common">Blood fluke</name>
    <dbReference type="NCBI Taxonomy" id="6182"/>
    <lineage>
        <taxon>Eukaryota</taxon>
        <taxon>Metazoa</taxon>
        <taxon>Spiralia</taxon>
        <taxon>Lophotrochozoa</taxon>
        <taxon>Platyhelminthes</taxon>
        <taxon>Trematoda</taxon>
        <taxon>Digenea</taxon>
        <taxon>Strigeidida</taxon>
        <taxon>Schistosomatoidea</taxon>
        <taxon>Schistosomatidae</taxon>
        <taxon>Schistosoma</taxon>
    </lineage>
</organism>
<evidence type="ECO:0000256" key="1">
    <source>
        <dbReference type="SAM" id="MobiDB-lite"/>
    </source>
</evidence>
<feature type="non-terminal residue" evidence="2">
    <location>
        <position position="1"/>
    </location>
</feature>
<sequence>QVKVKSGECSTALFSLSTSSKHNELNSTECLSSIKHCLEGPFSKTTDRYGKHLGNVSRNHKLVKRKSSKSSLLTSSDEVISDIDLRNKEKYSVDFNPSFSLSKSDKKYISSHSNCFNDSGSVELNSLRRPQEIGSIRGHCLFLKSSPDSSNKPGFQSQIDHLHFETLECDANSESTLLANSASKNNNVAINPKVKQPNIPNCAKQSKKQSAS</sequence>
<accession>Q5C5Z9</accession>
<feature type="non-terminal residue" evidence="2">
    <location>
        <position position="212"/>
    </location>
</feature>
<protein>
    <submittedName>
        <fullName evidence="2">SJCHGC09114 protein</fullName>
    </submittedName>
</protein>
<name>Q5C5Z9_SCHJA</name>
<dbReference type="AlphaFoldDB" id="Q5C5Z9"/>
<proteinExistence type="evidence at transcript level"/>
<dbReference type="EMBL" id="AY809036">
    <property type="protein sequence ID" value="AAX24925.2"/>
    <property type="molecule type" value="mRNA"/>
</dbReference>
<evidence type="ECO:0000313" key="2">
    <source>
        <dbReference type="EMBL" id="AAX24925.2"/>
    </source>
</evidence>
<feature type="region of interest" description="Disordered" evidence="1">
    <location>
        <begin position="184"/>
        <end position="212"/>
    </location>
</feature>
<reference evidence="2" key="1">
    <citation type="journal article" date="2006" name="PLoS Pathog.">
        <title>New perspectives on host-parasite interplay by comparative transcriptomic and proteomic analyses of Schistosoma japonicum.</title>
        <authorList>
            <person name="Liu F."/>
            <person name="Lu J."/>
            <person name="Hu W."/>
            <person name="Wang S.Y."/>
            <person name="Cui S.J."/>
            <person name="Chi M."/>
            <person name="Yan Q."/>
            <person name="Wang X.R."/>
            <person name="Song H.D."/>
            <person name="Xu X.N."/>
            <person name="Wang J.J."/>
            <person name="Zhang X.L."/>
            <person name="Zhang X."/>
            <person name="Wang Z.Q."/>
            <person name="Xue C.L."/>
            <person name="Brindley P.J."/>
            <person name="McManus D.P."/>
            <person name="Yang P.Y."/>
            <person name="Feng Z."/>
            <person name="Chen Z."/>
            <person name="Han Z.G."/>
        </authorList>
    </citation>
    <scope>NUCLEOTIDE SEQUENCE</scope>
</reference>